<gene>
    <name evidence="2" type="ORF">GCM10010334_62100</name>
</gene>
<evidence type="ECO:0008006" key="4">
    <source>
        <dbReference type="Google" id="ProtNLM"/>
    </source>
</evidence>
<name>A0A918X3P7_9ACTN</name>
<comment type="caution">
    <text evidence="2">The sequence shown here is derived from an EMBL/GenBank/DDBJ whole genome shotgun (WGS) entry which is preliminary data.</text>
</comment>
<accession>A0A918X3P7</accession>
<evidence type="ECO:0000256" key="1">
    <source>
        <dbReference type="SAM" id="MobiDB-lite"/>
    </source>
</evidence>
<dbReference type="InterPro" id="IPR043129">
    <property type="entry name" value="ATPase_NBD"/>
</dbReference>
<proteinExistence type="predicted"/>
<sequence>MTMGLQADFTSSGPGCVPDGRGAGFTLTGPRTALEPPALRLAPTTGGVLVSRTEILTPVGVPSEVIDPLRAWYADAEGRVLHDPALVGGSGTVSLPGGLRFSELPLRIRIQYHEMNPVTGRPVGTIHHTVEAATTLHVNPAQEPRPAPDVPAATLSRRQEEAQQTVPSGISAAEPETVRSPTGKDFAERVPQDAVRHLGFAAVDFGTTNSTLTIHDMRQLEVRPMARRQEKRLRAELTDLLTDPAAAGPDGARWRQLLHDVTRQLLPESAAEAGGDPGRALAESLRSGHGGSNEVHKLCTALEVQLSRVGEPLQRRIAPRLHACYDRAFAELPLDSLRLFPAELDQVGGAEVASRIEVVSHTPDLRVRMGEERVAVGGTGGGTPRAYRGLKQYLGRDRPMPELPAHPDGSPVTADDLIREGLRYLLDQGDEYIAANPRELQQGKIDHVVMTYPTVAPPAVRRRLRELVAAEADGLGVTLVDTQFDEAVAAALFFIMKGLGGDFGAGVEAFRARCRELPGTFGKAWQQNALILDVGGGTSDVALISLHLKDRTPDPAPGEDERFTGRLYVLTPKLLGSTGHLQLGGDLMTLRLFRWYKAALADHLLRTRADDYDRVIGSLKEPFAADGRYAAGSLLDRNPESDGYPGDLVDMAVRTRWSGLHETERSEAEQAFWMLWRIAEEAKYQLGAGKAEYVPPPEEIAALLTRSGATGDPDAEWAPLMTAAVFEGLLAGTVDEIMDLVAAMARKLPQGQELDRVFLTGKSSRMPMIRAALEQRLNAEDDVHWNPAGIEVEEKEYAKLATSIGACWGHHVRRFAHNERTARSVLRRGRYVLRIEVDNLRYYLPSDFGATFQLGAAATPTDAMLKAGTGLSPIGPGGIWAVRSDWDQLPRSLVVHRGTGTSWALWGWFDPDVRIKRHEPGFVLDLEQWTAEAQFQVEVDADLFLHVHLCRGAPQYVVEGRSSPIAFDQALDEQGAWKPVQIVVDTRVAGDRPDFGAVVFDLPEDPREGLTLFDQTFRTGQEAGARELRGALSGWLDPPSPDGWSFYLRFPDDPDRPDELIDVVPIPSPMHAEAQAKGGELSHENAEYVATLDETGRLRVHRAPVPYWSAGSLAEMWQKKGSVFRVAMEDAQSAHFADRDPFNGRH</sequence>
<feature type="region of interest" description="Disordered" evidence="1">
    <location>
        <begin position="137"/>
        <end position="184"/>
    </location>
</feature>
<dbReference type="Gene3D" id="3.30.420.40">
    <property type="match status" value="3"/>
</dbReference>
<reference evidence="2" key="1">
    <citation type="journal article" date="2014" name="Int. J. Syst. Evol. Microbiol.">
        <title>Complete genome sequence of Corynebacterium casei LMG S-19264T (=DSM 44701T), isolated from a smear-ripened cheese.</title>
        <authorList>
            <consortium name="US DOE Joint Genome Institute (JGI-PGF)"/>
            <person name="Walter F."/>
            <person name="Albersmeier A."/>
            <person name="Kalinowski J."/>
            <person name="Ruckert C."/>
        </authorList>
    </citation>
    <scope>NUCLEOTIDE SEQUENCE</scope>
    <source>
        <strain evidence="2">JCM 4637</strain>
    </source>
</reference>
<dbReference type="SUPFAM" id="SSF53067">
    <property type="entry name" value="Actin-like ATPase domain"/>
    <property type="match status" value="1"/>
</dbReference>
<evidence type="ECO:0000313" key="2">
    <source>
        <dbReference type="EMBL" id="GHD08618.1"/>
    </source>
</evidence>
<dbReference type="Gene3D" id="3.90.640.10">
    <property type="entry name" value="Actin, Chain A, domain 4"/>
    <property type="match status" value="2"/>
</dbReference>
<feature type="region of interest" description="Disordered" evidence="1">
    <location>
        <begin position="1"/>
        <end position="24"/>
    </location>
</feature>
<evidence type="ECO:0000313" key="3">
    <source>
        <dbReference type="Proteomes" id="UP000638353"/>
    </source>
</evidence>
<dbReference type="RefSeq" id="WP_189826107.1">
    <property type="nucleotide sequence ID" value="NZ_BMVC01000014.1"/>
</dbReference>
<organism evidence="2 3">
    <name type="scientific">Streptomyces finlayi</name>
    <dbReference type="NCBI Taxonomy" id="67296"/>
    <lineage>
        <taxon>Bacteria</taxon>
        <taxon>Bacillati</taxon>
        <taxon>Actinomycetota</taxon>
        <taxon>Actinomycetes</taxon>
        <taxon>Kitasatosporales</taxon>
        <taxon>Streptomycetaceae</taxon>
        <taxon>Streptomyces</taxon>
    </lineage>
</organism>
<dbReference type="AlphaFoldDB" id="A0A918X3P7"/>
<reference evidence="2" key="2">
    <citation type="submission" date="2020-09" db="EMBL/GenBank/DDBJ databases">
        <authorList>
            <person name="Sun Q."/>
            <person name="Ohkuma M."/>
        </authorList>
    </citation>
    <scope>NUCLEOTIDE SEQUENCE</scope>
    <source>
        <strain evidence="2">JCM 4637</strain>
    </source>
</reference>
<dbReference type="CDD" id="cd10170">
    <property type="entry name" value="ASKHA_NBD_HSP70"/>
    <property type="match status" value="1"/>
</dbReference>
<protein>
    <recommendedName>
        <fullName evidence="4">Molecular chaperone</fullName>
    </recommendedName>
</protein>
<dbReference type="EMBL" id="BMVC01000014">
    <property type="protein sequence ID" value="GHD08618.1"/>
    <property type="molecule type" value="Genomic_DNA"/>
</dbReference>
<dbReference type="Proteomes" id="UP000638353">
    <property type="component" value="Unassembled WGS sequence"/>
</dbReference>